<dbReference type="EMBL" id="QGNW01000486">
    <property type="protein sequence ID" value="RVW69694.1"/>
    <property type="molecule type" value="Genomic_DNA"/>
</dbReference>
<name>A0A438GBW3_VITVI</name>
<comment type="caution">
    <text evidence="1">The sequence shown here is derived from an EMBL/GenBank/DDBJ whole genome shotgun (WGS) entry which is preliminary data.</text>
</comment>
<proteinExistence type="predicted"/>
<gene>
    <name evidence="1" type="ORF">CK203_062073</name>
</gene>
<dbReference type="AlphaFoldDB" id="A0A438GBW3"/>
<reference evidence="1 2" key="1">
    <citation type="journal article" date="2018" name="PLoS Genet.">
        <title>Population sequencing reveals clonal diversity and ancestral inbreeding in the grapevine cultivar Chardonnay.</title>
        <authorList>
            <person name="Roach M.J."/>
            <person name="Johnson D.L."/>
            <person name="Bohlmann J."/>
            <person name="van Vuuren H.J."/>
            <person name="Jones S.J."/>
            <person name="Pretorius I.S."/>
            <person name="Schmidt S.A."/>
            <person name="Borneman A.R."/>
        </authorList>
    </citation>
    <scope>NUCLEOTIDE SEQUENCE [LARGE SCALE GENOMIC DNA]</scope>
    <source>
        <strain evidence="2">cv. Chardonnay</strain>
        <tissue evidence="1">Leaf</tissue>
    </source>
</reference>
<evidence type="ECO:0000313" key="1">
    <source>
        <dbReference type="EMBL" id="RVW69694.1"/>
    </source>
</evidence>
<organism evidence="1 2">
    <name type="scientific">Vitis vinifera</name>
    <name type="common">Grape</name>
    <dbReference type="NCBI Taxonomy" id="29760"/>
    <lineage>
        <taxon>Eukaryota</taxon>
        <taxon>Viridiplantae</taxon>
        <taxon>Streptophyta</taxon>
        <taxon>Embryophyta</taxon>
        <taxon>Tracheophyta</taxon>
        <taxon>Spermatophyta</taxon>
        <taxon>Magnoliopsida</taxon>
        <taxon>eudicotyledons</taxon>
        <taxon>Gunneridae</taxon>
        <taxon>Pentapetalae</taxon>
        <taxon>rosids</taxon>
        <taxon>Vitales</taxon>
        <taxon>Vitaceae</taxon>
        <taxon>Viteae</taxon>
        <taxon>Vitis</taxon>
    </lineage>
</organism>
<sequence length="60" mass="6682">MDNCEEIVFKCKGIPITNPREILNRSVAEAQSPGSTVLIAYFNGQKQQFIGKELKVLAKD</sequence>
<evidence type="ECO:0000313" key="2">
    <source>
        <dbReference type="Proteomes" id="UP000288805"/>
    </source>
</evidence>
<protein>
    <submittedName>
        <fullName evidence="1">Uncharacterized protein</fullName>
    </submittedName>
</protein>
<accession>A0A438GBW3</accession>
<dbReference type="Proteomes" id="UP000288805">
    <property type="component" value="Unassembled WGS sequence"/>
</dbReference>